<keyword evidence="1" id="KW-0472">Membrane</keyword>
<accession>A0ABU8NTP5</accession>
<dbReference type="RefSeq" id="WP_337718027.1">
    <property type="nucleotide sequence ID" value="NZ_JBBEUB010000014.1"/>
</dbReference>
<feature type="transmembrane region" description="Helical" evidence="1">
    <location>
        <begin position="190"/>
        <end position="214"/>
    </location>
</feature>
<gene>
    <name evidence="2" type="ORF">WAE58_24590</name>
</gene>
<proteinExistence type="predicted"/>
<keyword evidence="3" id="KW-1185">Reference proteome</keyword>
<feature type="transmembrane region" description="Helical" evidence="1">
    <location>
        <begin position="120"/>
        <end position="142"/>
    </location>
</feature>
<keyword evidence="1" id="KW-0812">Transmembrane</keyword>
<feature type="transmembrane region" description="Helical" evidence="1">
    <location>
        <begin position="272"/>
        <end position="289"/>
    </location>
</feature>
<feature type="transmembrane region" description="Helical" evidence="1">
    <location>
        <begin position="301"/>
        <end position="332"/>
    </location>
</feature>
<feature type="transmembrane region" description="Helical" evidence="1">
    <location>
        <begin position="235"/>
        <end position="252"/>
    </location>
</feature>
<evidence type="ECO:0000256" key="1">
    <source>
        <dbReference type="SAM" id="Phobius"/>
    </source>
</evidence>
<protein>
    <recommendedName>
        <fullName evidence="4">Oligosaccharide repeat unit polymerase</fullName>
    </recommendedName>
</protein>
<sequence>MLFNLDAKNRIYTSAPIVVFCIFLFGFLLSFFGVADRALSNQFMVSVAVLFLIYPIHRYQIDIDRIVKRSGMWLSVFTGVFFLAVVTFPGNPISNVLTFIFDNYSAGSYGLRDFSEEATLSFHIGTVPFLYLPFALFFLSYLKDKKRKNILGMLVIFPAIVASASRGLWMVSLISLIVIYFLNLRLSTKIIFVLISIPIVVSVFGYLIANTVLFSSGEESNSVKIGHITSFFDQLDWTNFFIGNGLASFYYSSGSGVMKAHTEVTPLDMLRYFGFILTPILYTAIFFPIKNLRAYIGENRFYTLIFVLYLINSFTNPIMFNSYGLLTVLWYWSKILNSEKPLQPGSDSNIDVWKPVVI</sequence>
<feature type="transmembrane region" description="Helical" evidence="1">
    <location>
        <begin position="12"/>
        <end position="32"/>
    </location>
</feature>
<keyword evidence="1" id="KW-1133">Transmembrane helix</keyword>
<evidence type="ECO:0000313" key="2">
    <source>
        <dbReference type="EMBL" id="MEJ2905645.1"/>
    </source>
</evidence>
<name>A0ABU8NTP5_9SPHI</name>
<dbReference type="Proteomes" id="UP001378956">
    <property type="component" value="Unassembled WGS sequence"/>
</dbReference>
<reference evidence="2 3" key="1">
    <citation type="submission" date="2024-03" db="EMBL/GenBank/DDBJ databases">
        <title>Sequence of Lycoming College Course Isolates.</title>
        <authorList>
            <person name="Plotts O."/>
            <person name="Newman J."/>
        </authorList>
    </citation>
    <scope>NUCLEOTIDE SEQUENCE [LARGE SCALE GENOMIC DNA]</scope>
    <source>
        <strain evidence="2 3">CJB-3</strain>
    </source>
</reference>
<comment type="caution">
    <text evidence="2">The sequence shown here is derived from an EMBL/GenBank/DDBJ whole genome shotgun (WGS) entry which is preliminary data.</text>
</comment>
<evidence type="ECO:0000313" key="3">
    <source>
        <dbReference type="Proteomes" id="UP001378956"/>
    </source>
</evidence>
<feature type="transmembrane region" description="Helical" evidence="1">
    <location>
        <begin position="76"/>
        <end position="100"/>
    </location>
</feature>
<organism evidence="2 3">
    <name type="scientific">Pedobacter panaciterrae</name>
    <dbReference type="NCBI Taxonomy" id="363849"/>
    <lineage>
        <taxon>Bacteria</taxon>
        <taxon>Pseudomonadati</taxon>
        <taxon>Bacteroidota</taxon>
        <taxon>Sphingobacteriia</taxon>
        <taxon>Sphingobacteriales</taxon>
        <taxon>Sphingobacteriaceae</taxon>
        <taxon>Pedobacter</taxon>
    </lineage>
</organism>
<dbReference type="EMBL" id="JBBEUB010000014">
    <property type="protein sequence ID" value="MEJ2905645.1"/>
    <property type="molecule type" value="Genomic_DNA"/>
</dbReference>
<feature type="transmembrane region" description="Helical" evidence="1">
    <location>
        <begin position="38"/>
        <end position="56"/>
    </location>
</feature>
<evidence type="ECO:0008006" key="4">
    <source>
        <dbReference type="Google" id="ProtNLM"/>
    </source>
</evidence>
<feature type="transmembrane region" description="Helical" evidence="1">
    <location>
        <begin position="154"/>
        <end position="184"/>
    </location>
</feature>